<keyword evidence="2" id="KW-1185">Reference proteome</keyword>
<dbReference type="AlphaFoldDB" id="A0A9P7UCT5"/>
<reference evidence="1" key="1">
    <citation type="submission" date="2021-05" db="EMBL/GenBank/DDBJ databases">
        <title>Comparative genomics of three Colletotrichum scovillei strains and genetic complementation revealed genes involved fungal growth and virulence on chili pepper.</title>
        <authorList>
            <person name="Hsieh D.-K."/>
            <person name="Chuang S.-C."/>
            <person name="Chen C.-Y."/>
            <person name="Chao Y.-T."/>
            <person name="Lu M.-Y.J."/>
            <person name="Lee M.-H."/>
            <person name="Shih M.-C."/>
        </authorList>
    </citation>
    <scope>NUCLEOTIDE SEQUENCE</scope>
    <source>
        <strain evidence="1">Coll-153</strain>
    </source>
</reference>
<gene>
    <name evidence="1" type="ORF">JMJ77_013169</name>
</gene>
<sequence length="69" mass="7652">MSSSTRAFISTAGPRVSVGLGRKERGVYALWCKPQIAQGVYLGTAHRHRLVRRKHMLTILSDEKKTGGE</sequence>
<comment type="caution">
    <text evidence="1">The sequence shown here is derived from an EMBL/GenBank/DDBJ whole genome shotgun (WGS) entry which is preliminary data.</text>
</comment>
<evidence type="ECO:0000313" key="2">
    <source>
        <dbReference type="Proteomes" id="UP000699042"/>
    </source>
</evidence>
<name>A0A9P7UCT5_9PEZI</name>
<accession>A0A9P7UCT5</accession>
<protein>
    <submittedName>
        <fullName evidence="1">Uncharacterized protein</fullName>
    </submittedName>
</protein>
<proteinExistence type="predicted"/>
<dbReference type="Proteomes" id="UP000699042">
    <property type="component" value="Unassembled WGS sequence"/>
</dbReference>
<evidence type="ECO:0000313" key="1">
    <source>
        <dbReference type="EMBL" id="KAG7050421.1"/>
    </source>
</evidence>
<organism evidence="1 2">
    <name type="scientific">Colletotrichum scovillei</name>
    <dbReference type="NCBI Taxonomy" id="1209932"/>
    <lineage>
        <taxon>Eukaryota</taxon>
        <taxon>Fungi</taxon>
        <taxon>Dikarya</taxon>
        <taxon>Ascomycota</taxon>
        <taxon>Pezizomycotina</taxon>
        <taxon>Sordariomycetes</taxon>
        <taxon>Hypocreomycetidae</taxon>
        <taxon>Glomerellales</taxon>
        <taxon>Glomerellaceae</taxon>
        <taxon>Colletotrichum</taxon>
        <taxon>Colletotrichum acutatum species complex</taxon>
    </lineage>
</organism>
<dbReference type="EMBL" id="JAESDN010000005">
    <property type="protein sequence ID" value="KAG7050421.1"/>
    <property type="molecule type" value="Genomic_DNA"/>
</dbReference>